<accession>A0AAN7B7A4</accession>
<proteinExistence type="predicted"/>
<gene>
    <name evidence="1" type="ORF">QBC37DRAFT_424472</name>
</gene>
<name>A0AAN7B7A4_9PEZI</name>
<protein>
    <recommendedName>
        <fullName evidence="3">Ankyrin repeat protein</fullName>
    </recommendedName>
</protein>
<reference evidence="1" key="2">
    <citation type="submission" date="2023-05" db="EMBL/GenBank/DDBJ databases">
        <authorList>
            <consortium name="Lawrence Berkeley National Laboratory"/>
            <person name="Steindorff A."/>
            <person name="Hensen N."/>
            <person name="Bonometti L."/>
            <person name="Westerberg I."/>
            <person name="Brannstrom I.O."/>
            <person name="Guillou S."/>
            <person name="Cros-Aarteil S."/>
            <person name="Calhoun S."/>
            <person name="Haridas S."/>
            <person name="Kuo A."/>
            <person name="Mondo S."/>
            <person name="Pangilinan J."/>
            <person name="Riley R."/>
            <person name="Labutti K."/>
            <person name="Andreopoulos B."/>
            <person name="Lipzen A."/>
            <person name="Chen C."/>
            <person name="Yanf M."/>
            <person name="Daum C."/>
            <person name="Ng V."/>
            <person name="Clum A."/>
            <person name="Ohm R."/>
            <person name="Martin F."/>
            <person name="Silar P."/>
            <person name="Natvig D."/>
            <person name="Lalanne C."/>
            <person name="Gautier V."/>
            <person name="Ament-Velasquez S.L."/>
            <person name="Kruys A."/>
            <person name="Hutchinson M.I."/>
            <person name="Powell A.J."/>
            <person name="Barry K."/>
            <person name="Miller A.N."/>
            <person name="Grigoriev I.V."/>
            <person name="Debuchy R."/>
            <person name="Gladieux P."/>
            <person name="Thoren M.H."/>
            <person name="Johannesson H."/>
        </authorList>
    </citation>
    <scope>NUCLEOTIDE SEQUENCE</scope>
    <source>
        <strain evidence="1">PSN293</strain>
    </source>
</reference>
<dbReference type="Proteomes" id="UP001301769">
    <property type="component" value="Unassembled WGS sequence"/>
</dbReference>
<dbReference type="SUPFAM" id="SSF48403">
    <property type="entry name" value="Ankyrin repeat"/>
    <property type="match status" value="1"/>
</dbReference>
<organism evidence="1 2">
    <name type="scientific">Rhypophila decipiens</name>
    <dbReference type="NCBI Taxonomy" id="261697"/>
    <lineage>
        <taxon>Eukaryota</taxon>
        <taxon>Fungi</taxon>
        <taxon>Dikarya</taxon>
        <taxon>Ascomycota</taxon>
        <taxon>Pezizomycotina</taxon>
        <taxon>Sordariomycetes</taxon>
        <taxon>Sordariomycetidae</taxon>
        <taxon>Sordariales</taxon>
        <taxon>Naviculisporaceae</taxon>
        <taxon>Rhypophila</taxon>
    </lineage>
</organism>
<dbReference type="Pfam" id="PF12796">
    <property type="entry name" value="Ank_2"/>
    <property type="match status" value="1"/>
</dbReference>
<dbReference type="EMBL" id="MU858122">
    <property type="protein sequence ID" value="KAK4212707.1"/>
    <property type="molecule type" value="Genomic_DNA"/>
</dbReference>
<comment type="caution">
    <text evidence="1">The sequence shown here is derived from an EMBL/GenBank/DDBJ whole genome shotgun (WGS) entry which is preliminary data.</text>
</comment>
<reference evidence="1" key="1">
    <citation type="journal article" date="2023" name="Mol. Phylogenet. Evol.">
        <title>Genome-scale phylogeny and comparative genomics of the fungal order Sordariales.</title>
        <authorList>
            <person name="Hensen N."/>
            <person name="Bonometti L."/>
            <person name="Westerberg I."/>
            <person name="Brannstrom I.O."/>
            <person name="Guillou S."/>
            <person name="Cros-Aarteil S."/>
            <person name="Calhoun S."/>
            <person name="Haridas S."/>
            <person name="Kuo A."/>
            <person name="Mondo S."/>
            <person name="Pangilinan J."/>
            <person name="Riley R."/>
            <person name="LaButti K."/>
            <person name="Andreopoulos B."/>
            <person name="Lipzen A."/>
            <person name="Chen C."/>
            <person name="Yan M."/>
            <person name="Daum C."/>
            <person name="Ng V."/>
            <person name="Clum A."/>
            <person name="Steindorff A."/>
            <person name="Ohm R.A."/>
            <person name="Martin F."/>
            <person name="Silar P."/>
            <person name="Natvig D.O."/>
            <person name="Lalanne C."/>
            <person name="Gautier V."/>
            <person name="Ament-Velasquez S.L."/>
            <person name="Kruys A."/>
            <person name="Hutchinson M.I."/>
            <person name="Powell A.J."/>
            <person name="Barry K."/>
            <person name="Miller A.N."/>
            <person name="Grigoriev I.V."/>
            <person name="Debuchy R."/>
            <person name="Gladieux P."/>
            <person name="Hiltunen Thoren M."/>
            <person name="Johannesson H."/>
        </authorList>
    </citation>
    <scope>NUCLEOTIDE SEQUENCE</scope>
    <source>
        <strain evidence="1">PSN293</strain>
    </source>
</reference>
<keyword evidence="2" id="KW-1185">Reference proteome</keyword>
<evidence type="ECO:0008006" key="3">
    <source>
        <dbReference type="Google" id="ProtNLM"/>
    </source>
</evidence>
<dbReference type="Gene3D" id="1.25.40.20">
    <property type="entry name" value="Ankyrin repeat-containing domain"/>
    <property type="match status" value="1"/>
</dbReference>
<dbReference type="InterPro" id="IPR036770">
    <property type="entry name" value="Ankyrin_rpt-contain_sf"/>
</dbReference>
<dbReference type="InterPro" id="IPR002110">
    <property type="entry name" value="Ankyrin_rpt"/>
</dbReference>
<dbReference type="AlphaFoldDB" id="A0AAN7B7A4"/>
<sequence>MPQEAPPTANPFILAADDPNALLALLNDNPSLATDQDSHGYSLVHAAASYNHLDLLRQLIHQFSVPVDLRDEDGETALFVVETLDAAKVLVEELDLDPKITNDEGQTAREKIESEGEFPDVARYLASLETTRTIENGNGNGHTNEAAVTGMTTDLPGGIQIRMGTMEEAEAEGLEPDPEFRRRIEELAARDDFQTPEGQAELRRLVEEAVLGQGGVVGEERNVRPRQE</sequence>
<evidence type="ECO:0000313" key="1">
    <source>
        <dbReference type="EMBL" id="KAK4212707.1"/>
    </source>
</evidence>
<evidence type="ECO:0000313" key="2">
    <source>
        <dbReference type="Proteomes" id="UP001301769"/>
    </source>
</evidence>